<dbReference type="Gene3D" id="2.40.50.100">
    <property type="match status" value="1"/>
</dbReference>
<dbReference type="GO" id="GO:0016887">
    <property type="term" value="F:ATP hydrolysis activity"/>
    <property type="evidence" value="ECO:0007669"/>
    <property type="project" value="InterPro"/>
</dbReference>
<evidence type="ECO:0000256" key="1">
    <source>
        <dbReference type="ARBA" id="ARBA00005417"/>
    </source>
</evidence>
<evidence type="ECO:0000256" key="7">
    <source>
        <dbReference type="ARBA" id="ARBA00023136"/>
    </source>
</evidence>
<keyword evidence="10" id="KW-1185">Reference proteome</keyword>
<feature type="domain" description="ABC transporter" evidence="8">
    <location>
        <begin position="6"/>
        <end position="236"/>
    </location>
</feature>
<name>A0A844AW30_9RHOB</name>
<dbReference type="Proteomes" id="UP000436694">
    <property type="component" value="Unassembled WGS sequence"/>
</dbReference>
<dbReference type="InterPro" id="IPR027417">
    <property type="entry name" value="P-loop_NTPase"/>
</dbReference>
<gene>
    <name evidence="9" type="ORF">GG681_13765</name>
</gene>
<dbReference type="InterPro" id="IPR012340">
    <property type="entry name" value="NA-bd_OB-fold"/>
</dbReference>
<keyword evidence="3" id="KW-1003">Cell membrane</keyword>
<keyword evidence="4" id="KW-0547">Nucleotide-binding</keyword>
<evidence type="ECO:0000313" key="10">
    <source>
        <dbReference type="Proteomes" id="UP000436694"/>
    </source>
</evidence>
<evidence type="ECO:0000256" key="4">
    <source>
        <dbReference type="ARBA" id="ARBA00022741"/>
    </source>
</evidence>
<keyword evidence="6" id="KW-1278">Translocase</keyword>
<dbReference type="SUPFAM" id="SSF52540">
    <property type="entry name" value="P-loop containing nucleoside triphosphate hydrolases"/>
    <property type="match status" value="1"/>
</dbReference>
<dbReference type="InterPro" id="IPR013611">
    <property type="entry name" value="Transp-assoc_OB_typ2"/>
</dbReference>
<dbReference type="CDD" id="cd03259">
    <property type="entry name" value="ABC_Carb_Solutes_like"/>
    <property type="match status" value="1"/>
</dbReference>
<dbReference type="PROSITE" id="PS00211">
    <property type="entry name" value="ABC_TRANSPORTER_1"/>
    <property type="match status" value="1"/>
</dbReference>
<dbReference type="Pfam" id="PF08402">
    <property type="entry name" value="TOBE_2"/>
    <property type="match status" value="1"/>
</dbReference>
<dbReference type="SUPFAM" id="SSF50331">
    <property type="entry name" value="MOP-like"/>
    <property type="match status" value="1"/>
</dbReference>
<dbReference type="Gene3D" id="2.40.50.140">
    <property type="entry name" value="Nucleic acid-binding proteins"/>
    <property type="match status" value="1"/>
</dbReference>
<dbReference type="InterPro" id="IPR015853">
    <property type="entry name" value="ABC_transpr_FbpC"/>
</dbReference>
<dbReference type="InterPro" id="IPR003439">
    <property type="entry name" value="ABC_transporter-like_ATP-bd"/>
</dbReference>
<dbReference type="InterPro" id="IPR017871">
    <property type="entry name" value="ABC_transporter-like_CS"/>
</dbReference>
<dbReference type="AlphaFoldDB" id="A0A844AW30"/>
<dbReference type="PANTHER" id="PTHR43875">
    <property type="entry name" value="MALTODEXTRIN IMPORT ATP-BINDING PROTEIN MSMX"/>
    <property type="match status" value="1"/>
</dbReference>
<evidence type="ECO:0000256" key="5">
    <source>
        <dbReference type="ARBA" id="ARBA00022840"/>
    </source>
</evidence>
<keyword evidence="7" id="KW-0472">Membrane</keyword>
<evidence type="ECO:0000313" key="9">
    <source>
        <dbReference type="EMBL" id="MQY43708.1"/>
    </source>
</evidence>
<sequence length="351" mass="38290">MSGRAITLKKVNKFWGDVRSLQDVDLEIPAGKFTAILGPSGCGKSTTLRVIAGLEDVSSGSVEIGGRDITTLAPSRRDLSMVFQSYALFPHLSVAENITFGLKVARMPRRARQERLHEVAELLELSPYLDRKPGALSGGQQQRVALGRAVVSRRPVCLMDEPLSNLDARLRDEMRREIRRLQRALGFTMVYVTHDQTEAITMADQVVLMNQGRVEQVASPQDIYTYPATPFAARFIGTPPMNLISPAAFSDLSGAPGEFVIGVRPETLFLDPNGPLQADVRGAEFLGSNTLLELEVAGQRLLVKLPGNHAVEPGQQLRFGLAPDAVHLFDTQTNARVEDRALVARIAGVTA</sequence>
<dbReference type="InterPro" id="IPR008995">
    <property type="entry name" value="Mo/tungstate-bd_C_term_dom"/>
</dbReference>
<protein>
    <submittedName>
        <fullName evidence="9">ATP-binding cassette domain-containing protein</fullName>
    </submittedName>
</protein>
<comment type="caution">
    <text evidence="9">The sequence shown here is derived from an EMBL/GenBank/DDBJ whole genome shotgun (WGS) entry which is preliminary data.</text>
</comment>
<evidence type="ECO:0000256" key="6">
    <source>
        <dbReference type="ARBA" id="ARBA00022967"/>
    </source>
</evidence>
<dbReference type="FunFam" id="3.40.50.300:FF:000042">
    <property type="entry name" value="Maltose/maltodextrin ABC transporter, ATP-binding protein"/>
    <property type="match status" value="1"/>
</dbReference>
<dbReference type="PANTHER" id="PTHR43875:SF15">
    <property type="entry name" value="TREHALOSE IMPORT ATP-BINDING PROTEIN SUGC"/>
    <property type="match status" value="1"/>
</dbReference>
<dbReference type="GO" id="GO:0005524">
    <property type="term" value="F:ATP binding"/>
    <property type="evidence" value="ECO:0007669"/>
    <property type="project" value="UniProtKB-KW"/>
</dbReference>
<evidence type="ECO:0000256" key="3">
    <source>
        <dbReference type="ARBA" id="ARBA00022475"/>
    </source>
</evidence>
<evidence type="ECO:0000259" key="8">
    <source>
        <dbReference type="PROSITE" id="PS50893"/>
    </source>
</evidence>
<dbReference type="GO" id="GO:0055052">
    <property type="term" value="C:ATP-binding cassette (ABC) transporter complex, substrate-binding subunit-containing"/>
    <property type="evidence" value="ECO:0007669"/>
    <property type="project" value="TreeGrafter"/>
</dbReference>
<organism evidence="9 10">
    <name type="scientific">Tritonibacter aquimaris</name>
    <dbReference type="NCBI Taxonomy" id="2663379"/>
    <lineage>
        <taxon>Bacteria</taxon>
        <taxon>Pseudomonadati</taxon>
        <taxon>Pseudomonadota</taxon>
        <taxon>Alphaproteobacteria</taxon>
        <taxon>Rhodobacterales</taxon>
        <taxon>Paracoccaceae</taxon>
        <taxon>Tritonibacter</taxon>
    </lineage>
</organism>
<dbReference type="Gene3D" id="3.40.50.300">
    <property type="entry name" value="P-loop containing nucleotide triphosphate hydrolases"/>
    <property type="match status" value="1"/>
</dbReference>
<reference evidence="9 10" key="1">
    <citation type="submission" date="2019-10" db="EMBL/GenBank/DDBJ databases">
        <title>Epibacterium sp. nov., isolated from seawater.</title>
        <authorList>
            <person name="Zhang X."/>
            <person name="Li N."/>
        </authorList>
    </citation>
    <scope>NUCLEOTIDE SEQUENCE [LARGE SCALE GENOMIC DNA]</scope>
    <source>
        <strain evidence="9 10">SM1969</strain>
    </source>
</reference>
<dbReference type="GO" id="GO:0015408">
    <property type="term" value="F:ABC-type ferric iron transporter activity"/>
    <property type="evidence" value="ECO:0007669"/>
    <property type="project" value="InterPro"/>
</dbReference>
<dbReference type="InterPro" id="IPR047641">
    <property type="entry name" value="ABC_transpr_MalK/UgpC-like"/>
</dbReference>
<dbReference type="Pfam" id="PF00005">
    <property type="entry name" value="ABC_tran"/>
    <property type="match status" value="1"/>
</dbReference>
<keyword evidence="2" id="KW-0813">Transport</keyword>
<dbReference type="EMBL" id="WIXK01000007">
    <property type="protein sequence ID" value="MQY43708.1"/>
    <property type="molecule type" value="Genomic_DNA"/>
</dbReference>
<dbReference type="PROSITE" id="PS50893">
    <property type="entry name" value="ABC_TRANSPORTER_2"/>
    <property type="match status" value="1"/>
</dbReference>
<evidence type="ECO:0000256" key="2">
    <source>
        <dbReference type="ARBA" id="ARBA00022448"/>
    </source>
</evidence>
<proteinExistence type="inferred from homology"/>
<accession>A0A844AW30</accession>
<dbReference type="InterPro" id="IPR003593">
    <property type="entry name" value="AAA+_ATPase"/>
</dbReference>
<comment type="similarity">
    <text evidence="1">Belongs to the ABC transporter superfamily.</text>
</comment>
<keyword evidence="5 9" id="KW-0067">ATP-binding</keyword>
<dbReference type="SMART" id="SM00382">
    <property type="entry name" value="AAA"/>
    <property type="match status" value="1"/>
</dbReference>